<dbReference type="Pfam" id="PF00890">
    <property type="entry name" value="FAD_binding_2"/>
    <property type="match status" value="1"/>
</dbReference>
<protein>
    <submittedName>
        <fullName evidence="6">FAD-dependent oxidoreductase</fullName>
    </submittedName>
</protein>
<evidence type="ECO:0000256" key="2">
    <source>
        <dbReference type="ARBA" id="ARBA00022630"/>
    </source>
</evidence>
<dbReference type="SUPFAM" id="SSF56425">
    <property type="entry name" value="Succinate dehydrogenase/fumarate reductase flavoprotein, catalytic domain"/>
    <property type="match status" value="1"/>
</dbReference>
<keyword evidence="2" id="KW-0285">Flavoprotein</keyword>
<keyword evidence="3" id="KW-0274">FAD</keyword>
<gene>
    <name evidence="6" type="ORF">V1Y59_13265</name>
</gene>
<dbReference type="InterPro" id="IPR050315">
    <property type="entry name" value="FAD-oxidoreductase_2"/>
</dbReference>
<evidence type="ECO:0000256" key="1">
    <source>
        <dbReference type="ARBA" id="ARBA00001974"/>
    </source>
</evidence>
<dbReference type="InterPro" id="IPR027477">
    <property type="entry name" value="Succ_DH/fumarate_Rdtase_cat_sf"/>
</dbReference>
<proteinExistence type="predicted"/>
<sequence length="554" mass="59410">MTQVEEFDVVVIGSGMAGASAALAAHAEGLSVVVLEKGSKAGGGTTYSYGGLWLGGTHLQREAGIDDDMDDVVAYMRHLGAGYEVPAQQQVYIDEGPRALEYFHRLGVPFQLVRGLPDHYHGHAPGSRAEGRMVETALISTDDLGDWKDKVDVSPELPMGVTFEEAIAWGGIGNARNYDAATMAERRAQNLRGFGAGLAANFIKLLLDRGVPILLDTPVTGLVRDDTGRVIGADAGAEGDTTLYRARRGVVLAGGGYESNPELINRFEDVTGWESMFPETLTGDPLMMATELGAGLHVIRRHMALFLGFPMPASEENGRPFLRLAGIQELSKPHTLVVNGEGHRFADESYFQSILDALRDFDVWAHRYTNLPCYLVFDSQYTSKYSFGGFEVGHVPDWVTRADTLEELAHSIGVDADNLVASVQRLNTFAETGVDEDYQRGEAPWAQYYTGDLTSSNPNLGTVGEGPFYAVELKPSGLSSAGLMTDTSARVLTARGVPIDGLYASGNCAAFVDYGAGYQAGYSLARAMTFSKQAIDHIVATSTATPTAAVTAAV</sequence>
<evidence type="ECO:0000256" key="3">
    <source>
        <dbReference type="ARBA" id="ARBA00022827"/>
    </source>
</evidence>
<evidence type="ECO:0000313" key="6">
    <source>
        <dbReference type="EMBL" id="MEE4024051.1"/>
    </source>
</evidence>
<dbReference type="EMBL" id="JAZDUE010000010">
    <property type="protein sequence ID" value="MEE4024051.1"/>
    <property type="molecule type" value="Genomic_DNA"/>
</dbReference>
<comment type="cofactor">
    <cofactor evidence="1">
        <name>FAD</name>
        <dbReference type="ChEBI" id="CHEBI:57692"/>
    </cofactor>
</comment>
<organism evidence="6 7">
    <name type="scientific">Gordonia prachuapensis</name>
    <dbReference type="NCBI Taxonomy" id="3115651"/>
    <lineage>
        <taxon>Bacteria</taxon>
        <taxon>Bacillati</taxon>
        <taxon>Actinomycetota</taxon>
        <taxon>Actinomycetes</taxon>
        <taxon>Mycobacteriales</taxon>
        <taxon>Gordoniaceae</taxon>
        <taxon>Gordonia</taxon>
    </lineage>
</organism>
<dbReference type="Gene3D" id="3.50.50.60">
    <property type="entry name" value="FAD/NAD(P)-binding domain"/>
    <property type="match status" value="1"/>
</dbReference>
<dbReference type="Proteomes" id="UP001335729">
    <property type="component" value="Unassembled WGS sequence"/>
</dbReference>
<name>A0ABU7MUP7_9ACTN</name>
<keyword evidence="7" id="KW-1185">Reference proteome</keyword>
<keyword evidence="4" id="KW-0560">Oxidoreductase</keyword>
<dbReference type="InterPro" id="IPR003953">
    <property type="entry name" value="FAD-dep_OxRdtase_2_FAD-bd"/>
</dbReference>
<evidence type="ECO:0000256" key="4">
    <source>
        <dbReference type="ARBA" id="ARBA00023002"/>
    </source>
</evidence>
<dbReference type="RefSeq" id="WP_330505443.1">
    <property type="nucleotide sequence ID" value="NZ_JAZDUE010000010.1"/>
</dbReference>
<comment type="caution">
    <text evidence="6">The sequence shown here is derived from an EMBL/GenBank/DDBJ whole genome shotgun (WGS) entry which is preliminary data.</text>
</comment>
<evidence type="ECO:0000259" key="5">
    <source>
        <dbReference type="Pfam" id="PF00890"/>
    </source>
</evidence>
<dbReference type="PANTHER" id="PTHR43400:SF10">
    <property type="entry name" value="3-OXOSTEROID 1-DEHYDROGENASE"/>
    <property type="match status" value="1"/>
</dbReference>
<dbReference type="PANTHER" id="PTHR43400">
    <property type="entry name" value="FUMARATE REDUCTASE"/>
    <property type="match status" value="1"/>
</dbReference>
<dbReference type="Gene3D" id="3.90.700.10">
    <property type="entry name" value="Succinate dehydrogenase/fumarate reductase flavoprotein, catalytic domain"/>
    <property type="match status" value="1"/>
</dbReference>
<evidence type="ECO:0000313" key="7">
    <source>
        <dbReference type="Proteomes" id="UP001335729"/>
    </source>
</evidence>
<reference evidence="6 7" key="1">
    <citation type="submission" date="2024-01" db="EMBL/GenBank/DDBJ databases">
        <title>Draft genome sequence of Gordonia sp. PKS22-38.</title>
        <authorList>
            <person name="Suphannarot A."/>
            <person name="Mingma R."/>
        </authorList>
    </citation>
    <scope>NUCLEOTIDE SEQUENCE [LARGE SCALE GENOMIC DNA]</scope>
    <source>
        <strain evidence="6 7">PKS22-38</strain>
    </source>
</reference>
<dbReference type="SUPFAM" id="SSF51905">
    <property type="entry name" value="FAD/NAD(P)-binding domain"/>
    <property type="match status" value="1"/>
</dbReference>
<feature type="domain" description="FAD-dependent oxidoreductase 2 FAD-binding" evidence="5">
    <location>
        <begin position="8"/>
        <end position="511"/>
    </location>
</feature>
<dbReference type="InterPro" id="IPR036188">
    <property type="entry name" value="FAD/NAD-bd_sf"/>
</dbReference>
<accession>A0ABU7MUP7</accession>